<feature type="compositionally biased region" description="Polar residues" evidence="1">
    <location>
        <begin position="37"/>
        <end position="52"/>
    </location>
</feature>
<sequence length="146" mass="16373">MRSPTSWVYSFGLWAFRCDIEIPFNVSEVVFPTKTRLPSSVSPDDSHASTSIPKHVEKMTNVGANPSSTSSIHKESDEPRWSKRVRVVNDFGSYFVTYTIKEDLVTFKVAMASAEAMQWKKAVKSEIDSIVSYGTWVLVDFPSGVL</sequence>
<reference evidence="2" key="1">
    <citation type="submission" date="2020-06" db="EMBL/GenBank/DDBJ databases">
        <authorList>
            <person name="Li T."/>
            <person name="Hu X."/>
            <person name="Zhang T."/>
            <person name="Song X."/>
            <person name="Zhang H."/>
            <person name="Dai N."/>
            <person name="Sheng W."/>
            <person name="Hou X."/>
            <person name="Wei L."/>
        </authorList>
    </citation>
    <scope>NUCLEOTIDE SEQUENCE</scope>
    <source>
        <strain evidence="2">KEN8</strain>
        <tissue evidence="2">Leaf</tissue>
    </source>
</reference>
<gene>
    <name evidence="2" type="ORF">Scaly_0072900</name>
</gene>
<name>A0AAW2SUH6_9LAMI</name>
<proteinExistence type="predicted"/>
<accession>A0AAW2SUH6</accession>
<organism evidence="2">
    <name type="scientific">Sesamum calycinum</name>
    <dbReference type="NCBI Taxonomy" id="2727403"/>
    <lineage>
        <taxon>Eukaryota</taxon>
        <taxon>Viridiplantae</taxon>
        <taxon>Streptophyta</taxon>
        <taxon>Embryophyta</taxon>
        <taxon>Tracheophyta</taxon>
        <taxon>Spermatophyta</taxon>
        <taxon>Magnoliopsida</taxon>
        <taxon>eudicotyledons</taxon>
        <taxon>Gunneridae</taxon>
        <taxon>Pentapetalae</taxon>
        <taxon>asterids</taxon>
        <taxon>lamiids</taxon>
        <taxon>Lamiales</taxon>
        <taxon>Pedaliaceae</taxon>
        <taxon>Sesamum</taxon>
    </lineage>
</organism>
<evidence type="ECO:0000256" key="1">
    <source>
        <dbReference type="SAM" id="MobiDB-lite"/>
    </source>
</evidence>
<feature type="compositionally biased region" description="Polar residues" evidence="1">
    <location>
        <begin position="62"/>
        <end position="71"/>
    </location>
</feature>
<evidence type="ECO:0000313" key="2">
    <source>
        <dbReference type="EMBL" id="KAL0396245.1"/>
    </source>
</evidence>
<comment type="caution">
    <text evidence="2">The sequence shown here is derived from an EMBL/GenBank/DDBJ whole genome shotgun (WGS) entry which is preliminary data.</text>
</comment>
<reference evidence="2" key="2">
    <citation type="journal article" date="2024" name="Plant">
        <title>Genomic evolution and insights into agronomic trait innovations of Sesamum species.</title>
        <authorList>
            <person name="Miao H."/>
            <person name="Wang L."/>
            <person name="Qu L."/>
            <person name="Liu H."/>
            <person name="Sun Y."/>
            <person name="Le M."/>
            <person name="Wang Q."/>
            <person name="Wei S."/>
            <person name="Zheng Y."/>
            <person name="Lin W."/>
            <person name="Duan Y."/>
            <person name="Cao H."/>
            <person name="Xiong S."/>
            <person name="Wang X."/>
            <person name="Wei L."/>
            <person name="Li C."/>
            <person name="Ma Q."/>
            <person name="Ju M."/>
            <person name="Zhao R."/>
            <person name="Li G."/>
            <person name="Mu C."/>
            <person name="Tian Q."/>
            <person name="Mei H."/>
            <person name="Zhang T."/>
            <person name="Gao T."/>
            <person name="Zhang H."/>
        </authorList>
    </citation>
    <scope>NUCLEOTIDE SEQUENCE</scope>
    <source>
        <strain evidence="2">KEN8</strain>
    </source>
</reference>
<dbReference type="EMBL" id="JACGWM010000001">
    <property type="protein sequence ID" value="KAL0396245.1"/>
    <property type="molecule type" value="Genomic_DNA"/>
</dbReference>
<feature type="region of interest" description="Disordered" evidence="1">
    <location>
        <begin position="37"/>
        <end position="76"/>
    </location>
</feature>
<dbReference type="AlphaFoldDB" id="A0AAW2SUH6"/>
<protein>
    <submittedName>
        <fullName evidence="2">Uncharacterized protein</fullName>
    </submittedName>
</protein>